<proteinExistence type="predicted"/>
<evidence type="ECO:0000313" key="2">
    <source>
        <dbReference type="Proteomes" id="UP000821845"/>
    </source>
</evidence>
<dbReference type="Proteomes" id="UP000821845">
    <property type="component" value="Chromosome 4"/>
</dbReference>
<sequence length="697" mass="74388">MLAICAGVATATAAARARVDSLYSLRNWSATEDDRCRSLSHLGLLMPLYLSPMLYYKTMYTSCLYCLLLVLLMWAFNTAPKPAIAFLHMVNLPLLNIMGAEELAAQYLTLDALLLVVLLYLVVLVDALTDLVRRIAYTVCSRYGLRRNGVFLSLCGATFVGAMLISTAVLCVPLLYLVDRVFSVIYKESMDQRLSDSPASRPSPATGSAVRQDVEESPKPAVTEGSTNVPADADKPIAAPKESDQADQRPGPTTDAQVVQAQVPTTTAETEPRPSADEAPKTTGHEAAGTKSPHGHHGGRSKHGGRSTGKNTGSRSRKRSTRRADSSCPMSPEAAPDAEEPRSSDAVQSPMSPGGARNGQFPLSPDTAADVASPDYTWKEGTRPPQDHDGGPHSSRRGRKGAGKRHPKGHKKDKPAEDGPKLVPGAITQGILKAASPEDGVKAGVGAPQSVQEEAAPHPALPAETAIGAASPAPNETEDKASGSTAKRTLVIQEDASALAASREARAQTRHNGCPATFGPFKRRALSRALLGGFHETEESARESATGPEGRVVTRRFVPVTHGLGGCDRLIGPTSSLDPQAAGNPTALHGYNPRDGPKNLGRRLRGRRVRRICVNLTELRLRNRGSPLTRSTFSRRRPGDVVTKPRILSDTSVSTQSVSQAATPENKGVPRKSISLRKQSREDSRGSIRHSSTYGIL</sequence>
<gene>
    <name evidence="1" type="ORF">HPB50_015849</name>
</gene>
<accession>A0ACB7SIE9</accession>
<reference evidence="1" key="1">
    <citation type="submission" date="2020-05" db="EMBL/GenBank/DDBJ databases">
        <title>Large-scale comparative analyses of tick genomes elucidate their genetic diversity and vector capacities.</title>
        <authorList>
            <person name="Jia N."/>
            <person name="Wang J."/>
            <person name="Shi W."/>
            <person name="Du L."/>
            <person name="Sun Y."/>
            <person name="Zhan W."/>
            <person name="Jiang J."/>
            <person name="Wang Q."/>
            <person name="Zhang B."/>
            <person name="Ji P."/>
            <person name="Sakyi L.B."/>
            <person name="Cui X."/>
            <person name="Yuan T."/>
            <person name="Jiang B."/>
            <person name="Yang W."/>
            <person name="Lam T.T.-Y."/>
            <person name="Chang Q."/>
            <person name="Ding S."/>
            <person name="Wang X."/>
            <person name="Zhu J."/>
            <person name="Ruan X."/>
            <person name="Zhao L."/>
            <person name="Wei J."/>
            <person name="Que T."/>
            <person name="Du C."/>
            <person name="Cheng J."/>
            <person name="Dai P."/>
            <person name="Han X."/>
            <person name="Huang E."/>
            <person name="Gao Y."/>
            <person name="Liu J."/>
            <person name="Shao H."/>
            <person name="Ye R."/>
            <person name="Li L."/>
            <person name="Wei W."/>
            <person name="Wang X."/>
            <person name="Wang C."/>
            <person name="Yang T."/>
            <person name="Huo Q."/>
            <person name="Li W."/>
            <person name="Guo W."/>
            <person name="Chen H."/>
            <person name="Zhou L."/>
            <person name="Ni X."/>
            <person name="Tian J."/>
            <person name="Zhou Y."/>
            <person name="Sheng Y."/>
            <person name="Liu T."/>
            <person name="Pan Y."/>
            <person name="Xia L."/>
            <person name="Li J."/>
            <person name="Zhao F."/>
            <person name="Cao W."/>
        </authorList>
    </citation>
    <scope>NUCLEOTIDE SEQUENCE</scope>
    <source>
        <strain evidence="1">Hyas-2018</strain>
    </source>
</reference>
<keyword evidence="2" id="KW-1185">Reference proteome</keyword>
<dbReference type="EMBL" id="CM023484">
    <property type="protein sequence ID" value="KAH6933513.1"/>
    <property type="molecule type" value="Genomic_DNA"/>
</dbReference>
<protein>
    <submittedName>
        <fullName evidence="1">Uncharacterized protein</fullName>
    </submittedName>
</protein>
<comment type="caution">
    <text evidence="1">The sequence shown here is derived from an EMBL/GenBank/DDBJ whole genome shotgun (WGS) entry which is preliminary data.</text>
</comment>
<name>A0ACB7SIE9_HYAAI</name>
<organism evidence="1 2">
    <name type="scientific">Hyalomma asiaticum</name>
    <name type="common">Tick</name>
    <dbReference type="NCBI Taxonomy" id="266040"/>
    <lineage>
        <taxon>Eukaryota</taxon>
        <taxon>Metazoa</taxon>
        <taxon>Ecdysozoa</taxon>
        <taxon>Arthropoda</taxon>
        <taxon>Chelicerata</taxon>
        <taxon>Arachnida</taxon>
        <taxon>Acari</taxon>
        <taxon>Parasitiformes</taxon>
        <taxon>Ixodida</taxon>
        <taxon>Ixodoidea</taxon>
        <taxon>Ixodidae</taxon>
        <taxon>Hyalomminae</taxon>
        <taxon>Hyalomma</taxon>
    </lineage>
</organism>
<evidence type="ECO:0000313" key="1">
    <source>
        <dbReference type="EMBL" id="KAH6933513.1"/>
    </source>
</evidence>